<evidence type="ECO:0000256" key="3">
    <source>
        <dbReference type="PROSITE-ProRule" id="PRU00221"/>
    </source>
</evidence>
<dbReference type="InterPro" id="IPR015943">
    <property type="entry name" value="WD40/YVTN_repeat-like_dom_sf"/>
</dbReference>
<sequence>MACTPEIWDQLPADCWERILLQAGLRSICASAQVCRSWHRAATAEPLWKSLCAEQGLPVDRKHRTWLAFYRHQHISVRNWREGISVYTPWPSQHGGAWITGVAMDETHVVSGSYDRTVIVWDRLNGQWNRILRGHTGQVTCVALCGRHVVSGSRDRTARLWDIPSERQIACISNEPPQDYVNSVALNPKLLSGSVDRTAQLWDVEEGTLQKKFGAPHDDGVTAVAISGDLVVTGDLQGILRVWEASTGQLLRTLEGHSDWIRSVAINPNGILCSAGRDAKLIIWNLTRTYQGNIELDARGLEMRSVAMDESGIVAGGKDGIMHSWQFSPNEDAGRNFGYHGHFHYNM</sequence>
<dbReference type="InterPro" id="IPR020472">
    <property type="entry name" value="WD40_PAC1"/>
</dbReference>
<keyword evidence="2" id="KW-0677">Repeat</keyword>
<reference evidence="5 6" key="1">
    <citation type="journal article" date="2015" name="Genome Biol. Evol.">
        <title>Comparative Genomics of a Bacterivorous Green Alga Reveals Evolutionary Causalities and Consequences of Phago-Mixotrophic Mode of Nutrition.</title>
        <authorList>
            <person name="Burns J.A."/>
            <person name="Paasch A."/>
            <person name="Narechania A."/>
            <person name="Kim E."/>
        </authorList>
    </citation>
    <scope>NUCLEOTIDE SEQUENCE [LARGE SCALE GENOMIC DNA]</scope>
    <source>
        <strain evidence="5 6">PLY_AMNH</strain>
    </source>
</reference>
<dbReference type="Pfam" id="PF12937">
    <property type="entry name" value="F-box-like"/>
    <property type="match status" value="1"/>
</dbReference>
<dbReference type="SUPFAM" id="SSF81383">
    <property type="entry name" value="F-box domain"/>
    <property type="match status" value="1"/>
</dbReference>
<dbReference type="CDD" id="cd09917">
    <property type="entry name" value="F-box_SF"/>
    <property type="match status" value="1"/>
</dbReference>
<dbReference type="SUPFAM" id="SSF50978">
    <property type="entry name" value="WD40 repeat-like"/>
    <property type="match status" value="1"/>
</dbReference>
<evidence type="ECO:0000259" key="4">
    <source>
        <dbReference type="SMART" id="SM00256"/>
    </source>
</evidence>
<dbReference type="PANTHER" id="PTHR44156">
    <property type="entry name" value="SUPERNUMERARY LIMBS, ISOFORM B-RELATED"/>
    <property type="match status" value="1"/>
</dbReference>
<dbReference type="InterPro" id="IPR001680">
    <property type="entry name" value="WD40_rpt"/>
</dbReference>
<dbReference type="Pfam" id="PF00400">
    <property type="entry name" value="WD40"/>
    <property type="match status" value="5"/>
</dbReference>
<keyword evidence="1 3" id="KW-0853">WD repeat</keyword>
<dbReference type="InterPro" id="IPR001810">
    <property type="entry name" value="F-box_dom"/>
</dbReference>
<dbReference type="InterPro" id="IPR036047">
    <property type="entry name" value="F-box-like_dom_sf"/>
</dbReference>
<dbReference type="InterPro" id="IPR036322">
    <property type="entry name" value="WD40_repeat_dom_sf"/>
</dbReference>
<feature type="repeat" description="WD" evidence="3">
    <location>
        <begin position="214"/>
        <end position="253"/>
    </location>
</feature>
<evidence type="ECO:0000313" key="5">
    <source>
        <dbReference type="EMBL" id="KAK3260742.1"/>
    </source>
</evidence>
<feature type="repeat" description="WD" evidence="3">
    <location>
        <begin position="254"/>
        <end position="286"/>
    </location>
</feature>
<dbReference type="Gene3D" id="1.20.1280.50">
    <property type="match status" value="1"/>
</dbReference>
<protein>
    <recommendedName>
        <fullName evidence="4">F-box domain-containing protein</fullName>
    </recommendedName>
</protein>
<dbReference type="InterPro" id="IPR019775">
    <property type="entry name" value="WD40_repeat_CS"/>
</dbReference>
<dbReference type="PROSITE" id="PS50294">
    <property type="entry name" value="WD_REPEATS_REGION"/>
    <property type="match status" value="2"/>
</dbReference>
<name>A0AAE0FJD4_9CHLO</name>
<keyword evidence="6" id="KW-1185">Reference proteome</keyword>
<dbReference type="SMART" id="SM00256">
    <property type="entry name" value="FBOX"/>
    <property type="match status" value="1"/>
</dbReference>
<feature type="repeat" description="WD" evidence="3">
    <location>
        <begin position="132"/>
        <end position="171"/>
    </location>
</feature>
<evidence type="ECO:0000256" key="1">
    <source>
        <dbReference type="ARBA" id="ARBA00022574"/>
    </source>
</evidence>
<dbReference type="PROSITE" id="PS50082">
    <property type="entry name" value="WD_REPEATS_2"/>
    <property type="match status" value="4"/>
</dbReference>
<feature type="domain" description="F-box" evidence="4">
    <location>
        <begin position="11"/>
        <end position="51"/>
    </location>
</feature>
<gene>
    <name evidence="5" type="ORF">CYMTET_30316</name>
</gene>
<evidence type="ECO:0000313" key="6">
    <source>
        <dbReference type="Proteomes" id="UP001190700"/>
    </source>
</evidence>
<feature type="repeat" description="WD" evidence="3">
    <location>
        <begin position="181"/>
        <end position="212"/>
    </location>
</feature>
<organism evidence="5 6">
    <name type="scientific">Cymbomonas tetramitiformis</name>
    <dbReference type="NCBI Taxonomy" id="36881"/>
    <lineage>
        <taxon>Eukaryota</taxon>
        <taxon>Viridiplantae</taxon>
        <taxon>Chlorophyta</taxon>
        <taxon>Pyramimonadophyceae</taxon>
        <taxon>Pyramimonadales</taxon>
        <taxon>Pyramimonadaceae</taxon>
        <taxon>Cymbomonas</taxon>
    </lineage>
</organism>
<dbReference type="AlphaFoldDB" id="A0AAE0FJD4"/>
<dbReference type="Gene3D" id="2.130.10.10">
    <property type="entry name" value="YVTN repeat-like/Quinoprotein amine dehydrogenase"/>
    <property type="match status" value="2"/>
</dbReference>
<proteinExistence type="predicted"/>
<dbReference type="InterPro" id="IPR053299">
    <property type="entry name" value="ASTRA_WD_repeat"/>
</dbReference>
<comment type="caution">
    <text evidence="5">The sequence shown here is derived from an EMBL/GenBank/DDBJ whole genome shotgun (WGS) entry which is preliminary data.</text>
</comment>
<dbReference type="CDD" id="cd00200">
    <property type="entry name" value="WD40"/>
    <property type="match status" value="1"/>
</dbReference>
<dbReference type="PROSITE" id="PS00678">
    <property type="entry name" value="WD_REPEATS_1"/>
    <property type="match status" value="3"/>
</dbReference>
<dbReference type="EMBL" id="LGRX02017451">
    <property type="protein sequence ID" value="KAK3260742.1"/>
    <property type="molecule type" value="Genomic_DNA"/>
</dbReference>
<evidence type="ECO:0000256" key="2">
    <source>
        <dbReference type="ARBA" id="ARBA00022737"/>
    </source>
</evidence>
<dbReference type="SMART" id="SM00320">
    <property type="entry name" value="WD40"/>
    <property type="match status" value="5"/>
</dbReference>
<dbReference type="PRINTS" id="PR00320">
    <property type="entry name" value="GPROTEINBRPT"/>
</dbReference>
<dbReference type="Proteomes" id="UP001190700">
    <property type="component" value="Unassembled WGS sequence"/>
</dbReference>
<accession>A0AAE0FJD4</accession>